<evidence type="ECO:0000256" key="5">
    <source>
        <dbReference type="ARBA" id="ARBA00022840"/>
    </source>
</evidence>
<comment type="similarity">
    <text evidence="1">Belongs to the carbohydrate kinase PfkB family.</text>
</comment>
<dbReference type="EMBL" id="RZNJ01000003">
    <property type="protein sequence ID" value="RUT31374.1"/>
    <property type="molecule type" value="Genomic_DNA"/>
</dbReference>
<evidence type="ECO:0000256" key="1">
    <source>
        <dbReference type="ARBA" id="ARBA00010688"/>
    </source>
</evidence>
<evidence type="ECO:0000256" key="4">
    <source>
        <dbReference type="ARBA" id="ARBA00022777"/>
    </source>
</evidence>
<dbReference type="RefSeq" id="WP_127188619.1">
    <property type="nucleotide sequence ID" value="NZ_RZNJ01000003.1"/>
</dbReference>
<feature type="domain" description="Carbohydrate kinase PfkB" evidence="6">
    <location>
        <begin position="36"/>
        <end position="298"/>
    </location>
</feature>
<evidence type="ECO:0000313" key="7">
    <source>
        <dbReference type="EMBL" id="RUT31374.1"/>
    </source>
</evidence>
<evidence type="ECO:0000256" key="2">
    <source>
        <dbReference type="ARBA" id="ARBA00022679"/>
    </source>
</evidence>
<keyword evidence="8" id="KW-1185">Reference proteome</keyword>
<dbReference type="SUPFAM" id="SSF53613">
    <property type="entry name" value="Ribokinase-like"/>
    <property type="match status" value="1"/>
</dbReference>
<dbReference type="PANTHER" id="PTHR43085:SF1">
    <property type="entry name" value="PSEUDOURIDINE KINASE-RELATED"/>
    <property type="match status" value="1"/>
</dbReference>
<evidence type="ECO:0000313" key="8">
    <source>
        <dbReference type="Proteomes" id="UP000281547"/>
    </source>
</evidence>
<gene>
    <name evidence="7" type="ORF">EMQ25_11020</name>
</gene>
<keyword evidence="5" id="KW-0067">ATP-binding</keyword>
<evidence type="ECO:0000256" key="3">
    <source>
        <dbReference type="ARBA" id="ARBA00022741"/>
    </source>
</evidence>
<keyword evidence="2" id="KW-0808">Transferase</keyword>
<dbReference type="AlphaFoldDB" id="A0A433XBE3"/>
<dbReference type="InterPro" id="IPR029056">
    <property type="entry name" value="Ribokinase-like"/>
</dbReference>
<dbReference type="CDD" id="cd01166">
    <property type="entry name" value="KdgK"/>
    <property type="match status" value="1"/>
</dbReference>
<sequence length="317" mass="33003">MPTEPIVTIGEILVEIMAETRGNGFREPQALIGPFPSGAPAIFIDQVAKAGHPAAIVSAVGDDDFGALNIDRLRADGVDVSAIAVLPGIATGSAFVRYREDGSRDFVFNIRHSASGQLSLTPEAERVLEGAGHLHVMGSALSIPATLGLTLDAVKSIKARGGTVSFDPNIRKEMLGDKQMGPALRAVLAVTDIFLPSGEELALFTGEDDEATGIGRLLQGGISEIVLKRGAAGASHFDAQGRTDMAGFAVEEIDPTGAGDCFGACYLVCRRLGMNVPDALRYANAAGARNVTIKGPMEGTSSLSELEAFIASTPQRS</sequence>
<dbReference type="Pfam" id="PF00294">
    <property type="entry name" value="PfkB"/>
    <property type="match status" value="1"/>
</dbReference>
<keyword evidence="3" id="KW-0547">Nucleotide-binding</keyword>
<organism evidence="7 8">
    <name type="scientific">Arsenicitalea aurantiaca</name>
    <dbReference type="NCBI Taxonomy" id="1783274"/>
    <lineage>
        <taxon>Bacteria</taxon>
        <taxon>Pseudomonadati</taxon>
        <taxon>Pseudomonadota</taxon>
        <taxon>Alphaproteobacteria</taxon>
        <taxon>Hyphomicrobiales</taxon>
        <taxon>Devosiaceae</taxon>
        <taxon>Arsenicitalea</taxon>
    </lineage>
</organism>
<name>A0A433XBE3_9HYPH</name>
<dbReference type="GO" id="GO:0005524">
    <property type="term" value="F:ATP binding"/>
    <property type="evidence" value="ECO:0007669"/>
    <property type="project" value="UniProtKB-KW"/>
</dbReference>
<dbReference type="OrthoDB" id="9776822at2"/>
<dbReference type="Gene3D" id="3.40.1190.20">
    <property type="match status" value="1"/>
</dbReference>
<protein>
    <submittedName>
        <fullName evidence="7">Sugar kinase</fullName>
    </submittedName>
</protein>
<comment type="caution">
    <text evidence="7">The sequence shown here is derived from an EMBL/GenBank/DDBJ whole genome shotgun (WGS) entry which is preliminary data.</text>
</comment>
<accession>A0A433XBE3</accession>
<dbReference type="PANTHER" id="PTHR43085">
    <property type="entry name" value="HEXOKINASE FAMILY MEMBER"/>
    <property type="match status" value="1"/>
</dbReference>
<dbReference type="Proteomes" id="UP000281547">
    <property type="component" value="Unassembled WGS sequence"/>
</dbReference>
<proteinExistence type="inferred from homology"/>
<reference evidence="7 8" key="1">
    <citation type="journal article" date="2016" name="Int. J. Syst. Evol. Microbiol.">
        <title>Arsenicitalea aurantiaca gen. nov., sp. nov., a new member of the family Hyphomicrobiaceae, isolated from high-arsenic sediment.</title>
        <authorList>
            <person name="Mu Y."/>
            <person name="Zhou L."/>
            <person name="Zeng X.C."/>
            <person name="Liu L."/>
            <person name="Pan Y."/>
            <person name="Chen X."/>
            <person name="Wang J."/>
            <person name="Li S."/>
            <person name="Li W.J."/>
            <person name="Wang Y."/>
        </authorList>
    </citation>
    <scope>NUCLEOTIDE SEQUENCE [LARGE SCALE GENOMIC DNA]</scope>
    <source>
        <strain evidence="7 8">42-50</strain>
    </source>
</reference>
<dbReference type="GO" id="GO:0016301">
    <property type="term" value="F:kinase activity"/>
    <property type="evidence" value="ECO:0007669"/>
    <property type="project" value="UniProtKB-KW"/>
</dbReference>
<evidence type="ECO:0000259" key="6">
    <source>
        <dbReference type="Pfam" id="PF00294"/>
    </source>
</evidence>
<dbReference type="InterPro" id="IPR011611">
    <property type="entry name" value="PfkB_dom"/>
</dbReference>
<dbReference type="InterPro" id="IPR050306">
    <property type="entry name" value="PfkB_Carbo_kinase"/>
</dbReference>
<keyword evidence="4 7" id="KW-0418">Kinase</keyword>